<accession>A0A3S9SWA7</accession>
<gene>
    <name evidence="2" type="ORF">BBF96_03895</name>
</gene>
<dbReference type="InterPro" id="IPR038690">
    <property type="entry name" value="NusG_2_sf"/>
</dbReference>
<keyword evidence="1" id="KW-0812">Transmembrane</keyword>
<evidence type="ECO:0000313" key="3">
    <source>
        <dbReference type="Proteomes" id="UP000267250"/>
    </source>
</evidence>
<name>A0A3S9SWA7_9FIRM</name>
<reference evidence="2 3" key="1">
    <citation type="submission" date="2016-07" db="EMBL/GenBank/DDBJ databases">
        <title>Genome and transcriptome analysis of iron-reducing fermentative bacteria Anoxybacter fermentans.</title>
        <authorList>
            <person name="Zeng X."/>
            <person name="Shao Z."/>
        </authorList>
    </citation>
    <scope>NUCLEOTIDE SEQUENCE [LARGE SCALE GENOMIC DNA]</scope>
    <source>
        <strain evidence="2 3">DY22613</strain>
    </source>
</reference>
<evidence type="ECO:0000313" key="2">
    <source>
        <dbReference type="EMBL" id="AZR72603.1"/>
    </source>
</evidence>
<keyword evidence="3" id="KW-1185">Reference proteome</keyword>
<dbReference type="OrthoDB" id="47603at2"/>
<dbReference type="Proteomes" id="UP000267250">
    <property type="component" value="Chromosome"/>
</dbReference>
<protein>
    <submittedName>
        <fullName evidence="2">Uncharacterized protein</fullName>
    </submittedName>
</protein>
<feature type="transmembrane region" description="Helical" evidence="1">
    <location>
        <begin position="7"/>
        <end position="25"/>
    </location>
</feature>
<dbReference type="AlphaFoldDB" id="A0A3S9SWA7"/>
<keyword evidence="1" id="KW-1133">Transmembrane helix</keyword>
<dbReference type="Pfam" id="PF07009">
    <property type="entry name" value="NusG_II"/>
    <property type="match status" value="1"/>
</dbReference>
<evidence type="ECO:0000256" key="1">
    <source>
        <dbReference type="SAM" id="Phobius"/>
    </source>
</evidence>
<dbReference type="KEGG" id="aft:BBF96_03895"/>
<dbReference type="EMBL" id="CP016379">
    <property type="protein sequence ID" value="AZR72603.1"/>
    <property type="molecule type" value="Genomic_DNA"/>
</dbReference>
<organism evidence="2 3">
    <name type="scientific">Anoxybacter fermentans</name>
    <dbReference type="NCBI Taxonomy" id="1323375"/>
    <lineage>
        <taxon>Bacteria</taxon>
        <taxon>Bacillati</taxon>
        <taxon>Bacillota</taxon>
        <taxon>Clostridia</taxon>
        <taxon>Halanaerobiales</taxon>
        <taxon>Anoxybacter</taxon>
    </lineage>
</organism>
<dbReference type="RefSeq" id="WP_127015931.1">
    <property type="nucleotide sequence ID" value="NZ_CP016379.1"/>
</dbReference>
<sequence>MKVGDKILILVILLVAVGLYAFYQFQSPDGSGKKIIIEVDGVVVKTFDLPQEELVEYKVEIDEYNYNLIQIFKNRVRVAEATCPEQIDVLQGWIEKPGEMLVCLPHKLIVKIVGEDIESDEVDVKTY</sequence>
<dbReference type="CDD" id="cd09911">
    <property type="entry name" value="Lin0431_like"/>
    <property type="match status" value="1"/>
</dbReference>
<keyword evidence="1" id="KW-0472">Membrane</keyword>
<dbReference type="Gene3D" id="2.60.320.10">
    <property type="entry name" value="N-utilization substance G protein NusG, insert domain"/>
    <property type="match status" value="1"/>
</dbReference>
<proteinExistence type="predicted"/>